<dbReference type="RefSeq" id="WP_382418414.1">
    <property type="nucleotide sequence ID" value="NZ_AP031500.1"/>
</dbReference>
<proteinExistence type="predicted"/>
<name>A0ABV7HVZ6_9GAMM</name>
<dbReference type="EMBL" id="JBHRTL010000031">
    <property type="protein sequence ID" value="MFC3156928.1"/>
    <property type="molecule type" value="Genomic_DNA"/>
</dbReference>
<dbReference type="Proteomes" id="UP001595548">
    <property type="component" value="Unassembled WGS sequence"/>
</dbReference>
<evidence type="ECO:0000313" key="1">
    <source>
        <dbReference type="EMBL" id="MFC3156928.1"/>
    </source>
</evidence>
<gene>
    <name evidence="1" type="ORF">ACFOEB_17090</name>
</gene>
<keyword evidence="2" id="KW-1185">Reference proteome</keyword>
<reference evidence="2" key="1">
    <citation type="journal article" date="2019" name="Int. J. Syst. Evol. Microbiol.">
        <title>The Global Catalogue of Microorganisms (GCM) 10K type strain sequencing project: providing services to taxonomists for standard genome sequencing and annotation.</title>
        <authorList>
            <consortium name="The Broad Institute Genomics Platform"/>
            <consortium name="The Broad Institute Genome Sequencing Center for Infectious Disease"/>
            <person name="Wu L."/>
            <person name="Ma J."/>
        </authorList>
    </citation>
    <scope>NUCLEOTIDE SEQUENCE [LARGE SCALE GENOMIC DNA]</scope>
    <source>
        <strain evidence="2">KCTC 52141</strain>
    </source>
</reference>
<sequence>MAIDPELFLDGLAEGDLGKVAALELWLELEAKGWMNYGFGAHREKFEQALNRLRAT</sequence>
<accession>A0ABV7HVZ6</accession>
<protein>
    <submittedName>
        <fullName evidence="1">Uncharacterized protein</fullName>
    </submittedName>
</protein>
<evidence type="ECO:0000313" key="2">
    <source>
        <dbReference type="Proteomes" id="UP001595548"/>
    </source>
</evidence>
<organism evidence="1 2">
    <name type="scientific">Gilvimarinus japonicus</name>
    <dbReference type="NCBI Taxonomy" id="1796469"/>
    <lineage>
        <taxon>Bacteria</taxon>
        <taxon>Pseudomonadati</taxon>
        <taxon>Pseudomonadota</taxon>
        <taxon>Gammaproteobacteria</taxon>
        <taxon>Cellvibrionales</taxon>
        <taxon>Cellvibrionaceae</taxon>
        <taxon>Gilvimarinus</taxon>
    </lineage>
</organism>
<comment type="caution">
    <text evidence="1">The sequence shown here is derived from an EMBL/GenBank/DDBJ whole genome shotgun (WGS) entry which is preliminary data.</text>
</comment>